<dbReference type="EMBL" id="CP033614">
    <property type="protein sequence ID" value="AYV56941.1"/>
    <property type="molecule type" value="Genomic_DNA"/>
</dbReference>
<gene>
    <name evidence="2" type="ORF">EFP84_16495</name>
</gene>
<sequence>MFVSFWGNSSRKRNRGEWSTDLFRKVGTARFPARRRKVGTRKSLPKGRNLGRRSTQKNLRFLKKLFRLLILILYLPIFIQRRVVESDFLSVRDSLFEESRDPSLKRFFIFVFCNQEKFS</sequence>
<keyword evidence="1" id="KW-0472">Membrane</keyword>
<accession>A0AAD0UPX4</accession>
<name>A0AAD0UPX4_9LEPT</name>
<protein>
    <submittedName>
        <fullName evidence="2">Uncharacterized protein</fullName>
    </submittedName>
</protein>
<evidence type="ECO:0000313" key="2">
    <source>
        <dbReference type="EMBL" id="AYV56941.1"/>
    </source>
</evidence>
<keyword evidence="1" id="KW-1133">Transmembrane helix</keyword>
<evidence type="ECO:0000256" key="1">
    <source>
        <dbReference type="SAM" id="Phobius"/>
    </source>
</evidence>
<dbReference type="Proteomes" id="UP000276407">
    <property type="component" value="Chromosome 1"/>
</dbReference>
<keyword evidence="1" id="KW-0812">Transmembrane</keyword>
<feature type="transmembrane region" description="Helical" evidence="1">
    <location>
        <begin position="61"/>
        <end position="79"/>
    </location>
</feature>
<organism evidence="2 3">
    <name type="scientific">Leptospira kmetyi</name>
    <dbReference type="NCBI Taxonomy" id="408139"/>
    <lineage>
        <taxon>Bacteria</taxon>
        <taxon>Pseudomonadati</taxon>
        <taxon>Spirochaetota</taxon>
        <taxon>Spirochaetia</taxon>
        <taxon>Leptospirales</taxon>
        <taxon>Leptospiraceae</taxon>
        <taxon>Leptospira</taxon>
    </lineage>
</organism>
<evidence type="ECO:0000313" key="3">
    <source>
        <dbReference type="Proteomes" id="UP000276407"/>
    </source>
</evidence>
<dbReference type="AlphaFoldDB" id="A0AAD0UPX4"/>
<reference evidence="2 3" key="1">
    <citation type="submission" date="2018-11" db="EMBL/GenBank/DDBJ databases">
        <title>Complete genome sequence of Leptospira kmetyi isolate LS 001/16 from soil sample associated with a leptospirosis patient in Kelantan.</title>
        <authorList>
            <person name="Muhammad Yusoff F."/>
            <person name="Muhammad Yusoff S."/>
            <person name="Ahmad M.N."/>
            <person name="Yusof N.Y."/>
            <person name="Aziah I."/>
        </authorList>
    </citation>
    <scope>NUCLEOTIDE SEQUENCE [LARGE SCALE GENOMIC DNA]</scope>
    <source>
        <strain evidence="2 3">LS 001/16</strain>
    </source>
</reference>
<dbReference type="KEGG" id="lkm:EFP84_16495"/>
<proteinExistence type="predicted"/>